<dbReference type="AlphaFoldDB" id="A0A8J3VTJ2"/>
<gene>
    <name evidence="1" type="ORF">Raf01_66640</name>
</gene>
<name>A0A8J3VTJ2_9ACTN</name>
<evidence type="ECO:0000313" key="2">
    <source>
        <dbReference type="Proteomes" id="UP000642748"/>
    </source>
</evidence>
<dbReference type="Proteomes" id="UP000642748">
    <property type="component" value="Unassembled WGS sequence"/>
</dbReference>
<dbReference type="InterPro" id="IPR006764">
    <property type="entry name" value="SAM_dep_MeTrfase_SAV2177_type"/>
</dbReference>
<sequence>MTPQVDPSPLDTSRAHVARIYDYWLGGKDNFAVDRAYGDELEQRVPDIRTAALMNRQFLGRAVRYLAGEAGVRQFLDIGTGLPTANNTHQVAQAIAPDSRVVYTDNDPMVLTHARALLTSSPAGRTAYIDADLRAVTDILNAPELTQTLDLQRPFAVMLVAVLHLITDDRIAYPTIDTLVKTMPSGSYLVISHATADFWPAEKTAAVTATNRAHGVDFRFRGHAEVSRFFDGMELVEPGIVPVSEWRPDGGPTATRERANIWAGVARVR</sequence>
<dbReference type="PIRSF" id="PIRSF017393">
    <property type="entry name" value="MTase_SAV2177"/>
    <property type="match status" value="1"/>
</dbReference>
<dbReference type="RefSeq" id="WP_203921998.1">
    <property type="nucleotide sequence ID" value="NZ_BONZ01000067.1"/>
</dbReference>
<accession>A0A8J3VTJ2</accession>
<dbReference type="EMBL" id="BONZ01000067">
    <property type="protein sequence ID" value="GIH18492.1"/>
    <property type="molecule type" value="Genomic_DNA"/>
</dbReference>
<organism evidence="1 2">
    <name type="scientific">Rugosimonospora africana</name>
    <dbReference type="NCBI Taxonomy" id="556532"/>
    <lineage>
        <taxon>Bacteria</taxon>
        <taxon>Bacillati</taxon>
        <taxon>Actinomycetota</taxon>
        <taxon>Actinomycetes</taxon>
        <taxon>Micromonosporales</taxon>
        <taxon>Micromonosporaceae</taxon>
        <taxon>Rugosimonospora</taxon>
    </lineage>
</organism>
<dbReference type="Gene3D" id="3.40.50.150">
    <property type="entry name" value="Vaccinia Virus protein VP39"/>
    <property type="match status" value="1"/>
</dbReference>
<keyword evidence="2" id="KW-1185">Reference proteome</keyword>
<proteinExistence type="predicted"/>
<dbReference type="SUPFAM" id="SSF53335">
    <property type="entry name" value="S-adenosyl-L-methionine-dependent methyltransferases"/>
    <property type="match status" value="1"/>
</dbReference>
<protein>
    <recommendedName>
        <fullName evidence="3">S-adenosyl methyltransferase</fullName>
    </recommendedName>
</protein>
<evidence type="ECO:0008006" key="3">
    <source>
        <dbReference type="Google" id="ProtNLM"/>
    </source>
</evidence>
<dbReference type="InterPro" id="IPR029063">
    <property type="entry name" value="SAM-dependent_MTases_sf"/>
</dbReference>
<dbReference type="Pfam" id="PF04672">
    <property type="entry name" value="Methyltransf_19"/>
    <property type="match status" value="1"/>
</dbReference>
<reference evidence="1" key="1">
    <citation type="submission" date="2021-01" db="EMBL/GenBank/DDBJ databases">
        <title>Whole genome shotgun sequence of Rugosimonospora africana NBRC 104875.</title>
        <authorList>
            <person name="Komaki H."/>
            <person name="Tamura T."/>
        </authorList>
    </citation>
    <scope>NUCLEOTIDE SEQUENCE</scope>
    <source>
        <strain evidence="1">NBRC 104875</strain>
    </source>
</reference>
<comment type="caution">
    <text evidence="1">The sequence shown here is derived from an EMBL/GenBank/DDBJ whole genome shotgun (WGS) entry which is preliminary data.</text>
</comment>
<evidence type="ECO:0000313" key="1">
    <source>
        <dbReference type="EMBL" id="GIH18492.1"/>
    </source>
</evidence>